<dbReference type="NCBIfam" id="TIGR00150">
    <property type="entry name" value="T6A_YjeE"/>
    <property type="match status" value="1"/>
</dbReference>
<dbReference type="RefSeq" id="WP_084233097.1">
    <property type="nucleotide sequence ID" value="NZ_FWXW01000001.1"/>
</dbReference>
<keyword evidence="7" id="KW-0547">Nucleotide-binding</keyword>
<dbReference type="SUPFAM" id="SSF52540">
    <property type="entry name" value="P-loop containing nucleoside triphosphate hydrolases"/>
    <property type="match status" value="1"/>
</dbReference>
<evidence type="ECO:0000256" key="7">
    <source>
        <dbReference type="ARBA" id="ARBA00022741"/>
    </source>
</evidence>
<organism evidence="11 12">
    <name type="scientific">Papillibacter cinnamivorans DSM 12816</name>
    <dbReference type="NCBI Taxonomy" id="1122930"/>
    <lineage>
        <taxon>Bacteria</taxon>
        <taxon>Bacillati</taxon>
        <taxon>Bacillota</taxon>
        <taxon>Clostridia</taxon>
        <taxon>Eubacteriales</taxon>
        <taxon>Oscillospiraceae</taxon>
        <taxon>Papillibacter</taxon>
    </lineage>
</organism>
<evidence type="ECO:0000256" key="4">
    <source>
        <dbReference type="ARBA" id="ARBA00022490"/>
    </source>
</evidence>
<dbReference type="InterPro" id="IPR003442">
    <property type="entry name" value="T6A_TsaE"/>
</dbReference>
<dbReference type="Gene3D" id="3.40.50.300">
    <property type="entry name" value="P-loop containing nucleotide triphosphate hydrolases"/>
    <property type="match status" value="1"/>
</dbReference>
<keyword evidence="8" id="KW-0067">ATP-binding</keyword>
<keyword evidence="4" id="KW-0963">Cytoplasm</keyword>
<dbReference type="OrthoDB" id="9815896at2"/>
<keyword evidence="9" id="KW-0460">Magnesium</keyword>
<dbReference type="STRING" id="1122930.SAMN02745168_0455"/>
<evidence type="ECO:0000313" key="12">
    <source>
        <dbReference type="Proteomes" id="UP000192790"/>
    </source>
</evidence>
<gene>
    <name evidence="11" type="ORF">SAMN02745168_0455</name>
</gene>
<comment type="similarity">
    <text evidence="2">Belongs to the TsaE family.</text>
</comment>
<protein>
    <recommendedName>
        <fullName evidence="3">tRNA threonylcarbamoyladenosine biosynthesis protein TsaE</fullName>
    </recommendedName>
    <alternativeName>
        <fullName evidence="10">t(6)A37 threonylcarbamoyladenosine biosynthesis protein TsaE</fullName>
    </alternativeName>
</protein>
<sequence length="148" mass="16444">MKLLSRSEKETETLGERLGGLLKPGDVVAMYGGLGAGKTAFVRGLARGLGYSGRVTSPTFTLVNEYEGRLPLFHFDLYRIDGAGELFDLGWDDYLERGGVCAVEWSENAPGLFDSVPLRLYFTPSPENENWREIVMEGKEPRFADFSP</sequence>
<evidence type="ECO:0000256" key="1">
    <source>
        <dbReference type="ARBA" id="ARBA00004496"/>
    </source>
</evidence>
<accession>A0A1W1YIY2</accession>
<keyword evidence="6" id="KW-0479">Metal-binding</keyword>
<dbReference type="AlphaFoldDB" id="A0A1W1YIY2"/>
<evidence type="ECO:0000256" key="6">
    <source>
        <dbReference type="ARBA" id="ARBA00022723"/>
    </source>
</evidence>
<evidence type="ECO:0000313" key="11">
    <source>
        <dbReference type="EMBL" id="SMC36127.1"/>
    </source>
</evidence>
<dbReference type="GO" id="GO:0005524">
    <property type="term" value="F:ATP binding"/>
    <property type="evidence" value="ECO:0007669"/>
    <property type="project" value="UniProtKB-KW"/>
</dbReference>
<dbReference type="PANTHER" id="PTHR33540">
    <property type="entry name" value="TRNA THREONYLCARBAMOYLADENOSINE BIOSYNTHESIS PROTEIN TSAE"/>
    <property type="match status" value="1"/>
</dbReference>
<dbReference type="EMBL" id="FWXW01000001">
    <property type="protein sequence ID" value="SMC36127.1"/>
    <property type="molecule type" value="Genomic_DNA"/>
</dbReference>
<evidence type="ECO:0000256" key="8">
    <source>
        <dbReference type="ARBA" id="ARBA00022840"/>
    </source>
</evidence>
<evidence type="ECO:0000256" key="3">
    <source>
        <dbReference type="ARBA" id="ARBA00019010"/>
    </source>
</evidence>
<reference evidence="11 12" key="1">
    <citation type="submission" date="2017-04" db="EMBL/GenBank/DDBJ databases">
        <authorList>
            <person name="Afonso C.L."/>
            <person name="Miller P.J."/>
            <person name="Scott M.A."/>
            <person name="Spackman E."/>
            <person name="Goraichik I."/>
            <person name="Dimitrov K.M."/>
            <person name="Suarez D.L."/>
            <person name="Swayne D.E."/>
        </authorList>
    </citation>
    <scope>NUCLEOTIDE SEQUENCE [LARGE SCALE GENOMIC DNA]</scope>
    <source>
        <strain evidence="11 12">DSM 12816</strain>
    </source>
</reference>
<evidence type="ECO:0000256" key="10">
    <source>
        <dbReference type="ARBA" id="ARBA00032441"/>
    </source>
</evidence>
<evidence type="ECO:0000256" key="2">
    <source>
        <dbReference type="ARBA" id="ARBA00007599"/>
    </source>
</evidence>
<keyword evidence="5" id="KW-0819">tRNA processing</keyword>
<evidence type="ECO:0000256" key="9">
    <source>
        <dbReference type="ARBA" id="ARBA00022842"/>
    </source>
</evidence>
<dbReference type="Proteomes" id="UP000192790">
    <property type="component" value="Unassembled WGS sequence"/>
</dbReference>
<dbReference type="Pfam" id="PF02367">
    <property type="entry name" value="TsaE"/>
    <property type="match status" value="1"/>
</dbReference>
<dbReference type="PANTHER" id="PTHR33540:SF2">
    <property type="entry name" value="TRNA THREONYLCARBAMOYLADENOSINE BIOSYNTHESIS PROTEIN TSAE"/>
    <property type="match status" value="1"/>
</dbReference>
<proteinExistence type="inferred from homology"/>
<name>A0A1W1YIY2_9FIRM</name>
<dbReference type="GO" id="GO:0046872">
    <property type="term" value="F:metal ion binding"/>
    <property type="evidence" value="ECO:0007669"/>
    <property type="project" value="UniProtKB-KW"/>
</dbReference>
<keyword evidence="12" id="KW-1185">Reference proteome</keyword>
<dbReference type="GO" id="GO:0002949">
    <property type="term" value="P:tRNA threonylcarbamoyladenosine modification"/>
    <property type="evidence" value="ECO:0007669"/>
    <property type="project" value="InterPro"/>
</dbReference>
<evidence type="ECO:0000256" key="5">
    <source>
        <dbReference type="ARBA" id="ARBA00022694"/>
    </source>
</evidence>
<dbReference type="InterPro" id="IPR027417">
    <property type="entry name" value="P-loop_NTPase"/>
</dbReference>
<dbReference type="GO" id="GO:0005737">
    <property type="term" value="C:cytoplasm"/>
    <property type="evidence" value="ECO:0007669"/>
    <property type="project" value="UniProtKB-SubCell"/>
</dbReference>
<comment type="subcellular location">
    <subcellularLocation>
        <location evidence="1">Cytoplasm</location>
    </subcellularLocation>
</comment>